<comment type="catalytic activity">
    <reaction evidence="7 8">
        <text>(S)-lactate + NAD(+) = pyruvate + NADH + H(+)</text>
        <dbReference type="Rhea" id="RHEA:23444"/>
        <dbReference type="ChEBI" id="CHEBI:15361"/>
        <dbReference type="ChEBI" id="CHEBI:15378"/>
        <dbReference type="ChEBI" id="CHEBI:16651"/>
        <dbReference type="ChEBI" id="CHEBI:57540"/>
        <dbReference type="ChEBI" id="CHEBI:57945"/>
        <dbReference type="EC" id="1.1.1.27"/>
    </reaction>
</comment>
<feature type="binding site" evidence="8">
    <location>
        <position position="41"/>
    </location>
    <ligand>
        <name>NAD(+)</name>
        <dbReference type="ChEBI" id="CHEBI:57540"/>
    </ligand>
</feature>
<feature type="binding site" evidence="8">
    <location>
        <begin position="121"/>
        <end position="124"/>
    </location>
    <ligand>
        <name>substrate</name>
    </ligand>
</feature>
<evidence type="ECO:0000256" key="8">
    <source>
        <dbReference type="HAMAP-Rule" id="MF_00488"/>
    </source>
</evidence>
<dbReference type="InterPro" id="IPR018177">
    <property type="entry name" value="L-lactate_DH_AS"/>
</dbReference>
<organism evidence="13 14">
    <name type="scientific">Aerococcus kribbianus</name>
    <dbReference type="NCBI Taxonomy" id="2999064"/>
    <lineage>
        <taxon>Bacteria</taxon>
        <taxon>Bacillati</taxon>
        <taxon>Bacillota</taxon>
        <taxon>Bacilli</taxon>
        <taxon>Lactobacillales</taxon>
        <taxon>Aerococcaceae</taxon>
        <taxon>Aerococcus</taxon>
    </lineage>
</organism>
<dbReference type="Gene3D" id="3.40.50.720">
    <property type="entry name" value="NAD(P)-binding Rossmann-like Domain"/>
    <property type="match status" value="1"/>
</dbReference>
<dbReference type="SUPFAM" id="SSF56327">
    <property type="entry name" value="LDH C-terminal domain-like"/>
    <property type="match status" value="1"/>
</dbReference>
<dbReference type="InterPro" id="IPR022383">
    <property type="entry name" value="Lactate/malate_DH_C"/>
</dbReference>
<dbReference type="FunFam" id="3.40.50.720:FF:000018">
    <property type="entry name" value="Malate dehydrogenase"/>
    <property type="match status" value="1"/>
</dbReference>
<keyword evidence="8" id="KW-0597">Phosphoprotein</keyword>
<protein>
    <recommendedName>
        <fullName evidence="4 8">L-lactate dehydrogenase</fullName>
        <shortName evidence="8">L-LDH</shortName>
        <ecNumber evidence="3 8">1.1.1.27</ecNumber>
    </recommendedName>
</protein>
<comment type="caution">
    <text evidence="13">The sequence shown here is derived from an EMBL/GenBank/DDBJ whole genome shotgun (WGS) entry which is preliminary data.</text>
</comment>
<dbReference type="EC" id="1.1.1.27" evidence="3 8"/>
<dbReference type="GO" id="GO:0006096">
    <property type="term" value="P:glycolytic process"/>
    <property type="evidence" value="ECO:0007669"/>
    <property type="project" value="UniProtKB-UniRule"/>
</dbReference>
<evidence type="ECO:0000313" key="13">
    <source>
        <dbReference type="EMBL" id="MCZ0726397.1"/>
    </source>
</evidence>
<dbReference type="InterPro" id="IPR001236">
    <property type="entry name" value="Lactate/malate_DH_N"/>
</dbReference>
<dbReference type="NCBIfam" id="NF000824">
    <property type="entry name" value="PRK00066.1"/>
    <property type="match status" value="1"/>
</dbReference>
<comment type="similarity">
    <text evidence="2 8">Belongs to the LDH/MDH superfamily. LDH family.</text>
</comment>
<reference evidence="13" key="1">
    <citation type="submission" date="2022-12" db="EMBL/GenBank/DDBJ databases">
        <title>Description and comparative metabolic analysis of Aerococcus sp. nov., isolated from the feces of a pig.</title>
        <authorList>
            <person name="Chang Y.-H."/>
        </authorList>
    </citation>
    <scope>NUCLEOTIDE SEQUENCE</scope>
    <source>
        <strain evidence="13">YH-aer222</strain>
    </source>
</reference>
<comment type="caution">
    <text evidence="8">Lacks conserved residue(s) required for the propagation of feature annotation.</text>
</comment>
<feature type="binding site" evidence="8">
    <location>
        <position position="144"/>
    </location>
    <ligand>
        <name>NAD(+)</name>
        <dbReference type="ChEBI" id="CHEBI:57540"/>
    </ligand>
</feature>
<keyword evidence="8" id="KW-0021">Allosteric enzyme</keyword>
<keyword evidence="14" id="KW-1185">Reference proteome</keyword>
<dbReference type="Pfam" id="PF00056">
    <property type="entry name" value="Ldh_1_N"/>
    <property type="match status" value="1"/>
</dbReference>
<dbReference type="GO" id="GO:0004459">
    <property type="term" value="F:L-lactate dehydrogenase (NAD+) activity"/>
    <property type="evidence" value="ECO:0007669"/>
    <property type="project" value="UniProtKB-UniRule"/>
</dbReference>
<dbReference type="InterPro" id="IPR015955">
    <property type="entry name" value="Lactate_DH/Glyco_Ohase_4_C"/>
</dbReference>
<feature type="binding site" evidence="8">
    <location>
        <position position="230"/>
    </location>
    <ligand>
        <name>substrate</name>
    </ligand>
</feature>
<comment type="function">
    <text evidence="8">Catalyzes the conversion of lactate to pyruvate.</text>
</comment>
<keyword evidence="5 8" id="KW-0560">Oxidoreductase</keyword>
<evidence type="ECO:0000256" key="4">
    <source>
        <dbReference type="ARBA" id="ARBA00016495"/>
    </source>
</evidence>
<dbReference type="PANTHER" id="PTHR43128">
    <property type="entry name" value="L-2-HYDROXYCARBOXYLATE DEHYDROGENASE (NAD(P)(+))"/>
    <property type="match status" value="1"/>
</dbReference>
<dbReference type="HAMAP" id="MF_00488">
    <property type="entry name" value="Lactate_dehydrog"/>
    <property type="match status" value="1"/>
</dbReference>
<feature type="active site" description="Proton acceptor" evidence="8 9">
    <location>
        <position position="176"/>
    </location>
</feature>
<dbReference type="EMBL" id="JAPRFR010000004">
    <property type="protein sequence ID" value="MCZ0726397.1"/>
    <property type="molecule type" value="Genomic_DNA"/>
</dbReference>
<dbReference type="RefSeq" id="WP_268752652.1">
    <property type="nucleotide sequence ID" value="NZ_JAPRFQ010000004.1"/>
</dbReference>
<feature type="domain" description="Lactate/malate dehydrogenase C-terminal" evidence="12">
    <location>
        <begin position="146"/>
        <end position="313"/>
    </location>
</feature>
<feature type="binding site" evidence="8">
    <location>
        <begin position="119"/>
        <end position="121"/>
    </location>
    <ligand>
        <name>NAD(+)</name>
        <dbReference type="ChEBI" id="CHEBI:57540"/>
    </ligand>
</feature>
<sequence length="316" mass="34926">MAETQKVILIGDGAVGSSFAYANVLSGVGQELGIIDLAEDRVQGDVLDLIDALAYTSPKHIYKAEYADCRDADVVVITAGAAQKPGETRLDLVNKNLRIFKAMIKDVVDSGFDGIFLVATNPVDILTYATKVFSGFPSNRVIGSGTTLDSARFRQEIAEIINVDTRNVHAYIMGEHGDSEFAAWSRANVGGLQIYDWVQEHENIDEEELLQRFYKVRDKAYEIIKLKGATHYGVAVALNRILKAIFHNENAILPVSSYLDGEYGIEDVYLGTPSVINNRGVRTTLELELSDHELEQFRNSADQVKAILHKAMDELD</sequence>
<dbReference type="PRINTS" id="PR00086">
    <property type="entry name" value="LLDHDRGNASE"/>
</dbReference>
<evidence type="ECO:0000256" key="5">
    <source>
        <dbReference type="ARBA" id="ARBA00023002"/>
    </source>
</evidence>
<evidence type="ECO:0000259" key="11">
    <source>
        <dbReference type="Pfam" id="PF00056"/>
    </source>
</evidence>
<gene>
    <name evidence="8" type="primary">ldh</name>
    <name evidence="13" type="ORF">OW157_07495</name>
</gene>
<comment type="subunit">
    <text evidence="8">Homotetramer.</text>
</comment>
<feature type="binding site" evidence="8">
    <location>
        <position position="66"/>
    </location>
    <ligand>
        <name>NAD(+)</name>
        <dbReference type="ChEBI" id="CHEBI:57540"/>
    </ligand>
</feature>
<evidence type="ECO:0000256" key="6">
    <source>
        <dbReference type="ARBA" id="ARBA00023027"/>
    </source>
</evidence>
<dbReference type="Pfam" id="PF02866">
    <property type="entry name" value="Ldh_1_C"/>
    <property type="match status" value="1"/>
</dbReference>
<dbReference type="AlphaFoldDB" id="A0A9X3FXL4"/>
<dbReference type="NCBIfam" id="TIGR01771">
    <property type="entry name" value="L-LDH-NAD"/>
    <property type="match status" value="1"/>
</dbReference>
<dbReference type="SUPFAM" id="SSF51735">
    <property type="entry name" value="NAD(P)-binding Rossmann-fold domains"/>
    <property type="match status" value="1"/>
</dbReference>
<comment type="pathway">
    <text evidence="1 8">Fermentation; pyruvate fermentation to lactate; (S)-lactate from pyruvate: step 1/1.</text>
</comment>
<dbReference type="InterPro" id="IPR001557">
    <property type="entry name" value="L-lactate/malate_DH"/>
</dbReference>
<keyword evidence="6 8" id="KW-0520">NAD</keyword>
<dbReference type="GO" id="GO:0006089">
    <property type="term" value="P:lactate metabolic process"/>
    <property type="evidence" value="ECO:0007669"/>
    <property type="project" value="TreeGrafter"/>
</dbReference>
<comment type="subcellular location">
    <subcellularLocation>
        <location evidence="8">Cytoplasm</location>
    </subcellularLocation>
</comment>
<evidence type="ECO:0000256" key="3">
    <source>
        <dbReference type="ARBA" id="ARBA00012967"/>
    </source>
</evidence>
<feature type="binding site" evidence="8">
    <location>
        <begin position="149"/>
        <end position="152"/>
    </location>
    <ligand>
        <name>substrate</name>
    </ligand>
</feature>
<comment type="activity regulation">
    <text evidence="8">Allosterically activated by fructose 1,6-bisphosphate (FBP).</text>
</comment>
<dbReference type="PANTHER" id="PTHR43128:SF16">
    <property type="entry name" value="L-LACTATE DEHYDROGENASE"/>
    <property type="match status" value="1"/>
</dbReference>
<feature type="binding site" evidence="8">
    <location>
        <position position="89"/>
    </location>
    <ligand>
        <name>substrate</name>
    </ligand>
</feature>
<evidence type="ECO:0000259" key="12">
    <source>
        <dbReference type="Pfam" id="PF02866"/>
    </source>
</evidence>
<dbReference type="GO" id="GO:0005737">
    <property type="term" value="C:cytoplasm"/>
    <property type="evidence" value="ECO:0007669"/>
    <property type="project" value="UniProtKB-SubCell"/>
</dbReference>
<evidence type="ECO:0000256" key="9">
    <source>
        <dbReference type="PIRSR" id="PIRSR000102-1"/>
    </source>
</evidence>
<dbReference type="PIRSF" id="PIRSF000102">
    <property type="entry name" value="Lac_mal_DH"/>
    <property type="match status" value="1"/>
</dbReference>
<feature type="modified residue" description="Phosphotyrosine" evidence="8">
    <location>
        <position position="221"/>
    </location>
</feature>
<feature type="binding site" evidence="8">
    <location>
        <position position="154"/>
    </location>
    <ligand>
        <name>beta-D-fructose 1,6-bisphosphate</name>
        <dbReference type="ChEBI" id="CHEBI:32966"/>
        <note>allosteric activator</note>
    </ligand>
</feature>
<accession>A0A9X3FXL4</accession>
<dbReference type="InterPro" id="IPR011304">
    <property type="entry name" value="L-lactate_DH"/>
</dbReference>
<dbReference type="PROSITE" id="PS00064">
    <property type="entry name" value="L_LDH"/>
    <property type="match status" value="1"/>
</dbReference>
<evidence type="ECO:0000256" key="1">
    <source>
        <dbReference type="ARBA" id="ARBA00004843"/>
    </source>
</evidence>
<keyword evidence="8" id="KW-0963">Cytoplasm</keyword>
<dbReference type="Gene3D" id="3.90.110.10">
    <property type="entry name" value="Lactate dehydrogenase/glycoside hydrolase, family 4, C-terminal"/>
    <property type="match status" value="1"/>
</dbReference>
<feature type="binding site" evidence="10">
    <location>
        <position position="96"/>
    </location>
    <ligand>
        <name>NAD(+)</name>
        <dbReference type="ChEBI" id="CHEBI:57540"/>
    </ligand>
</feature>
<name>A0A9X3FXL4_9LACT</name>
<evidence type="ECO:0000256" key="7">
    <source>
        <dbReference type="ARBA" id="ARBA00049258"/>
    </source>
</evidence>
<dbReference type="CDD" id="cd05291">
    <property type="entry name" value="HicDH_like"/>
    <property type="match status" value="1"/>
</dbReference>
<feature type="domain" description="Lactate/malate dehydrogenase N-terminal" evidence="11">
    <location>
        <begin position="6"/>
        <end position="143"/>
    </location>
</feature>
<feature type="binding site" evidence="8 10">
    <location>
        <position position="36"/>
    </location>
    <ligand>
        <name>NAD(+)</name>
        <dbReference type="ChEBI" id="CHEBI:57540"/>
    </ligand>
</feature>
<feature type="binding site" evidence="10">
    <location>
        <begin position="11"/>
        <end position="16"/>
    </location>
    <ligand>
        <name>NAD(+)</name>
        <dbReference type="ChEBI" id="CHEBI:57540"/>
    </ligand>
</feature>
<feature type="binding site" evidence="8">
    <location>
        <position position="15"/>
    </location>
    <ligand>
        <name>NAD(+)</name>
        <dbReference type="ChEBI" id="CHEBI:57540"/>
    </ligand>
</feature>
<evidence type="ECO:0000313" key="14">
    <source>
        <dbReference type="Proteomes" id="UP001146670"/>
    </source>
</evidence>
<feature type="binding site" evidence="8">
    <location>
        <position position="169"/>
    </location>
    <ligand>
        <name>beta-D-fructose 1,6-bisphosphate</name>
        <dbReference type="ChEBI" id="CHEBI:32966"/>
        <note>allosteric activator</note>
    </ligand>
</feature>
<evidence type="ECO:0000256" key="2">
    <source>
        <dbReference type="ARBA" id="ARBA00006054"/>
    </source>
</evidence>
<dbReference type="Proteomes" id="UP001146670">
    <property type="component" value="Unassembled WGS sequence"/>
</dbReference>
<evidence type="ECO:0000256" key="10">
    <source>
        <dbReference type="PIRSR" id="PIRSR000102-3"/>
    </source>
</evidence>
<feature type="binding site" evidence="8">
    <location>
        <begin position="80"/>
        <end position="81"/>
    </location>
    <ligand>
        <name>NAD(+)</name>
        <dbReference type="ChEBI" id="CHEBI:57540"/>
    </ligand>
</feature>
<proteinExistence type="inferred from homology"/>
<feature type="binding site" evidence="8">
    <location>
        <position position="83"/>
    </location>
    <ligand>
        <name>substrate</name>
    </ligand>
</feature>
<dbReference type="InterPro" id="IPR036291">
    <property type="entry name" value="NAD(P)-bd_dom_sf"/>
</dbReference>